<dbReference type="InterPro" id="IPR023214">
    <property type="entry name" value="HAD_sf"/>
</dbReference>
<evidence type="ECO:0000256" key="3">
    <source>
        <dbReference type="ARBA" id="ARBA00022842"/>
    </source>
</evidence>
<dbReference type="InterPro" id="IPR051400">
    <property type="entry name" value="HAD-like_hydrolase"/>
</dbReference>
<comment type="cofactor">
    <cofactor evidence="1">
        <name>Mg(2+)</name>
        <dbReference type="ChEBI" id="CHEBI:18420"/>
    </cofactor>
</comment>
<dbReference type="PANTHER" id="PTHR46470:SF4">
    <property type="entry name" value="5-AMINO-6-(5-PHOSPHO-D-RIBITYLAMINO)URACIL PHOSPHATASE YIGB"/>
    <property type="match status" value="1"/>
</dbReference>
<proteinExistence type="predicted"/>
<dbReference type="InterPro" id="IPR006439">
    <property type="entry name" value="HAD-SF_hydro_IA"/>
</dbReference>
<dbReference type="AlphaFoldDB" id="A0A4Q7M004"/>
<comment type="caution">
    <text evidence="4">The sequence shown here is derived from an EMBL/GenBank/DDBJ whole genome shotgun (WGS) entry which is preliminary data.</text>
</comment>
<gene>
    <name evidence="4" type="ORF">EV386_0429</name>
</gene>
<keyword evidence="5" id="KW-1185">Reference proteome</keyword>
<dbReference type="Gene3D" id="3.40.50.1000">
    <property type="entry name" value="HAD superfamily/HAD-like"/>
    <property type="match status" value="1"/>
</dbReference>
<dbReference type="Gene3D" id="1.20.120.1600">
    <property type="match status" value="1"/>
</dbReference>
<keyword evidence="2 4" id="KW-0378">Hydrolase</keyword>
<dbReference type="EMBL" id="SGWX01000001">
    <property type="protein sequence ID" value="RZS60183.1"/>
    <property type="molecule type" value="Genomic_DNA"/>
</dbReference>
<dbReference type="GO" id="GO:0016787">
    <property type="term" value="F:hydrolase activity"/>
    <property type="evidence" value="ECO:0007669"/>
    <property type="project" value="UniProtKB-KW"/>
</dbReference>
<evidence type="ECO:0000313" key="4">
    <source>
        <dbReference type="EMBL" id="RZS60183.1"/>
    </source>
</evidence>
<dbReference type="GO" id="GO:0044281">
    <property type="term" value="P:small molecule metabolic process"/>
    <property type="evidence" value="ECO:0007669"/>
    <property type="project" value="UniProtKB-ARBA"/>
</dbReference>
<sequence>MPEPVAAGPAVTTGPATDPAVEPVEAIVDAVLFDIDDTLVDTRGAFAEAVAAVRRAFLPHVPATREPELLAMWRDDLGGHYRAYTRGELGFDEQRRLRADELHVAFGGPRVDEAAYPGWLAVFWGAFERAWAAHDDVAAALSALRQAGVRVGSVTNARVTLQESKLTAAGIAGVPVLVGVDTLGFGKPRPEVFHEGCRLLGSDPARTAYVGDEPDVDARGATDAGLVGVWLDRPGVRRGGVDHAVGAGVRRIGGLDELATVLGIG</sequence>
<name>A0A4Q7M004_9MICO</name>
<accession>A0A4Q7M004</accession>
<dbReference type="SFLD" id="SFLDS00003">
    <property type="entry name" value="Haloacid_Dehalogenase"/>
    <property type="match status" value="1"/>
</dbReference>
<dbReference type="RefSeq" id="WP_130411889.1">
    <property type="nucleotide sequence ID" value="NZ_SGWX01000001.1"/>
</dbReference>
<organism evidence="4 5">
    <name type="scientific">Xylanimonas ulmi</name>
    <dbReference type="NCBI Taxonomy" id="228973"/>
    <lineage>
        <taxon>Bacteria</taxon>
        <taxon>Bacillati</taxon>
        <taxon>Actinomycetota</taxon>
        <taxon>Actinomycetes</taxon>
        <taxon>Micrococcales</taxon>
        <taxon>Promicromonosporaceae</taxon>
        <taxon>Xylanimonas</taxon>
    </lineage>
</organism>
<dbReference type="Pfam" id="PF00702">
    <property type="entry name" value="Hydrolase"/>
    <property type="match status" value="1"/>
</dbReference>
<dbReference type="NCBIfam" id="TIGR01549">
    <property type="entry name" value="HAD-SF-IA-v1"/>
    <property type="match status" value="1"/>
</dbReference>
<dbReference type="InterPro" id="IPR036412">
    <property type="entry name" value="HAD-like_sf"/>
</dbReference>
<dbReference type="SUPFAM" id="SSF56784">
    <property type="entry name" value="HAD-like"/>
    <property type="match status" value="1"/>
</dbReference>
<protein>
    <submittedName>
        <fullName evidence="4">Putative hydrolase of the HAD superfamily</fullName>
    </submittedName>
</protein>
<dbReference type="SFLD" id="SFLDG01129">
    <property type="entry name" value="C1.5:_HAD__Beta-PGM__Phosphata"/>
    <property type="match status" value="1"/>
</dbReference>
<dbReference type="PRINTS" id="PR00413">
    <property type="entry name" value="HADHALOGNASE"/>
</dbReference>
<evidence type="ECO:0000313" key="5">
    <source>
        <dbReference type="Proteomes" id="UP000293852"/>
    </source>
</evidence>
<evidence type="ECO:0000256" key="2">
    <source>
        <dbReference type="ARBA" id="ARBA00022801"/>
    </source>
</evidence>
<dbReference type="PANTHER" id="PTHR46470">
    <property type="entry name" value="N-ACYLNEURAMINATE-9-PHOSPHATASE"/>
    <property type="match status" value="1"/>
</dbReference>
<evidence type="ECO:0000256" key="1">
    <source>
        <dbReference type="ARBA" id="ARBA00001946"/>
    </source>
</evidence>
<keyword evidence="3" id="KW-0460">Magnesium</keyword>
<dbReference type="Proteomes" id="UP000293852">
    <property type="component" value="Unassembled WGS sequence"/>
</dbReference>
<reference evidence="4 5" key="1">
    <citation type="submission" date="2019-02" db="EMBL/GenBank/DDBJ databases">
        <title>Sequencing the genomes of 1000 actinobacteria strains.</title>
        <authorList>
            <person name="Klenk H.-P."/>
        </authorList>
    </citation>
    <scope>NUCLEOTIDE SEQUENCE [LARGE SCALE GENOMIC DNA]</scope>
    <source>
        <strain evidence="4 5">DSM 16932</strain>
    </source>
</reference>
<dbReference type="OrthoDB" id="9810501at2"/>